<reference evidence="2" key="1">
    <citation type="submission" date="2025-08" db="UniProtKB">
        <authorList>
            <consortium name="Ensembl"/>
        </authorList>
    </citation>
    <scope>IDENTIFICATION</scope>
</reference>
<dbReference type="GO" id="GO:0031901">
    <property type="term" value="C:early endosome membrane"/>
    <property type="evidence" value="ECO:0007669"/>
    <property type="project" value="TreeGrafter"/>
</dbReference>
<dbReference type="PANTHER" id="PTHR46319:SF1">
    <property type="entry name" value="ZINC FINGER FYVE DOMAIN-CONTAINING PROTEIN 16"/>
    <property type="match status" value="1"/>
</dbReference>
<dbReference type="Pfam" id="PF11979">
    <property type="entry name" value="SARA_C"/>
    <property type="match status" value="1"/>
</dbReference>
<evidence type="ECO:0000259" key="1">
    <source>
        <dbReference type="SMART" id="SM01421"/>
    </source>
</evidence>
<name>A0A8C6X280_NAJNA</name>
<dbReference type="PANTHER" id="PTHR46319">
    <property type="entry name" value="ZINC FINGER FYVE DOMAIN-CONTAINING PROTEIN"/>
    <property type="match status" value="1"/>
</dbReference>
<dbReference type="Ensembl" id="ENSNNAT00000004354.1">
    <property type="protein sequence ID" value="ENSNNAP00000004162.1"/>
    <property type="gene ID" value="ENSNNAG00000002786.1"/>
</dbReference>
<feature type="domain" description="Smad anchor for receptor activation-like C-terminal" evidence="1">
    <location>
        <begin position="213"/>
        <end position="560"/>
    </location>
</feature>
<dbReference type="GO" id="GO:0006622">
    <property type="term" value="P:protein targeting to lysosome"/>
    <property type="evidence" value="ECO:0007669"/>
    <property type="project" value="TreeGrafter"/>
</dbReference>
<dbReference type="GeneTree" id="ENSGT00940000154290"/>
<dbReference type="AlphaFoldDB" id="A0A8C6X280"/>
<dbReference type="InterPro" id="IPR022557">
    <property type="entry name" value="SARA-like_C"/>
</dbReference>
<evidence type="ECO:0000313" key="2">
    <source>
        <dbReference type="Ensembl" id="ENSNNAP00000004162.1"/>
    </source>
</evidence>
<proteinExistence type="predicted"/>
<dbReference type="Gene3D" id="3.30.500.40">
    <property type="match status" value="1"/>
</dbReference>
<accession>A0A8C6X280</accession>
<sequence>NNNNNNNNNNRSYNSTSSGHQLSITVKEITQNQRRVWFADGILPNGEVADTTKLSSGAKRFPQEPVSPNCNYLSFYCFIFSSESLVEEHPSNEQVTLLLEESNPLTFILNTNLLVNVKILSYNSEKCWFFSTNGMHGLGQAEIIIVLHCLSDESDVPKEIFNLFINIYKDAMKGKFIGNLENIIFTEDFLGSKEHGGFLFVTPTFQKLDDLMLPSDPFLCGILIHKQEVPWAKVFPIRLMLRLGAEYGVYPTPLTSIRHRKPLFGKIGHTVMDLLVDLRNYQYTLHRIDNLFIHMEMGRSYIKIPLRKYNEIMKVINTSNEHVISIGASFNSQADSHLVCVQNEDGVYQTQANSATGHPRKITGASFVVFNGALKTSSGFLAKSSIVEDGIMVQITPETMEGLRQALSEKKDFRITCGKVDSGDFREYVDICWIENDEKTNMRITSPIDGKSMEGVQSEKIVQEECFEVDGKLVKCTEVFYLSNVSELHNSVHQLAKEIALASYIALGKHLKTLKNNGMNKIGLRVSMDADMVEYQAGSGGQVLPQHYLNDLDSALIPVIHGWISNTTNLPLEIELIFFINESLLI</sequence>
<organism evidence="2 3">
    <name type="scientific">Naja naja</name>
    <name type="common">Indian cobra</name>
    <dbReference type="NCBI Taxonomy" id="35670"/>
    <lineage>
        <taxon>Eukaryota</taxon>
        <taxon>Metazoa</taxon>
        <taxon>Chordata</taxon>
        <taxon>Craniata</taxon>
        <taxon>Vertebrata</taxon>
        <taxon>Euteleostomi</taxon>
        <taxon>Lepidosauria</taxon>
        <taxon>Squamata</taxon>
        <taxon>Bifurcata</taxon>
        <taxon>Unidentata</taxon>
        <taxon>Episquamata</taxon>
        <taxon>Toxicofera</taxon>
        <taxon>Serpentes</taxon>
        <taxon>Colubroidea</taxon>
        <taxon>Elapidae</taxon>
        <taxon>Elapinae</taxon>
        <taxon>Naja</taxon>
    </lineage>
</organism>
<protein>
    <recommendedName>
        <fullName evidence="1">Smad anchor for receptor activation-like C-terminal domain-containing protein</fullName>
    </recommendedName>
</protein>
<evidence type="ECO:0000313" key="3">
    <source>
        <dbReference type="Proteomes" id="UP000694559"/>
    </source>
</evidence>
<keyword evidence="3" id="KW-1185">Reference proteome</keyword>
<dbReference type="Proteomes" id="UP000694559">
    <property type="component" value="Unplaced"/>
</dbReference>
<reference evidence="2" key="2">
    <citation type="submission" date="2025-09" db="UniProtKB">
        <authorList>
            <consortium name="Ensembl"/>
        </authorList>
    </citation>
    <scope>IDENTIFICATION</scope>
</reference>
<dbReference type="FunFam" id="3.30.1360.220:FF:000001">
    <property type="entry name" value="Zinc finger, FYVE domain-containing 9a"/>
    <property type="match status" value="1"/>
</dbReference>
<dbReference type="SMART" id="SM01421">
    <property type="entry name" value="DUF3480"/>
    <property type="match status" value="1"/>
</dbReference>
<dbReference type="GO" id="GO:0016197">
    <property type="term" value="P:endosomal transport"/>
    <property type="evidence" value="ECO:0007669"/>
    <property type="project" value="TreeGrafter"/>
</dbReference>
<dbReference type="Gene3D" id="3.30.1360.220">
    <property type="entry name" value="Domain of unknown function (DUF3480), N-terminal subdomain"/>
    <property type="match status" value="2"/>
</dbReference>